<feature type="region of interest" description="Disordered" evidence="4">
    <location>
        <begin position="105"/>
        <end position="166"/>
    </location>
</feature>
<protein>
    <recommendedName>
        <fullName evidence="5">Type II/III secretion system secretin-like domain-containing protein</fullName>
    </recommendedName>
</protein>
<evidence type="ECO:0000256" key="1">
    <source>
        <dbReference type="ARBA" id="ARBA00004370"/>
    </source>
</evidence>
<dbReference type="GO" id="GO:0016020">
    <property type="term" value="C:membrane"/>
    <property type="evidence" value="ECO:0007669"/>
    <property type="project" value="UniProtKB-SubCell"/>
</dbReference>
<gene>
    <name evidence="6" type="ORF">SDC9_175519</name>
</gene>
<evidence type="ECO:0000256" key="3">
    <source>
        <dbReference type="ARBA" id="ARBA00023136"/>
    </source>
</evidence>
<feature type="compositionally biased region" description="Basic and acidic residues" evidence="4">
    <location>
        <begin position="105"/>
        <end position="150"/>
    </location>
</feature>
<feature type="domain" description="Type II/III secretion system secretin-like" evidence="5">
    <location>
        <begin position="1"/>
        <end position="93"/>
    </location>
</feature>
<keyword evidence="2" id="KW-0732">Signal</keyword>
<dbReference type="GO" id="GO:0015627">
    <property type="term" value="C:type II protein secretion system complex"/>
    <property type="evidence" value="ECO:0007669"/>
    <property type="project" value="TreeGrafter"/>
</dbReference>
<dbReference type="InterPro" id="IPR004846">
    <property type="entry name" value="T2SS/T3SS_dom"/>
</dbReference>
<evidence type="ECO:0000313" key="6">
    <source>
        <dbReference type="EMBL" id="MPN28080.1"/>
    </source>
</evidence>
<dbReference type="AlphaFoldDB" id="A0A645GPE6"/>
<sequence length="166" mass="18042">MDITQSIQSANGSVNIANVGDVPITSEKEATAKVAVRDRDTIMLGGLIETTKSKTASGVPYLKDIPLLGYLFRSASNREIRNELIVLIRPTVLPTPEIAALTAKAEKEKMPGVRNAEHELEQDEIRRQKAQEREEAAERAKSKPAAEKTKAKPAGADPRFAPVEGL</sequence>
<comment type="caution">
    <text evidence="6">The sequence shown here is derived from an EMBL/GenBank/DDBJ whole genome shotgun (WGS) entry which is preliminary data.</text>
</comment>
<evidence type="ECO:0000259" key="5">
    <source>
        <dbReference type="Pfam" id="PF00263"/>
    </source>
</evidence>
<dbReference type="InterPro" id="IPR050810">
    <property type="entry name" value="Bact_Secretion_Sys_Channel"/>
</dbReference>
<dbReference type="EMBL" id="VSSQ01078215">
    <property type="protein sequence ID" value="MPN28080.1"/>
    <property type="molecule type" value="Genomic_DNA"/>
</dbReference>
<comment type="subcellular location">
    <subcellularLocation>
        <location evidence="1">Membrane</location>
    </subcellularLocation>
</comment>
<name>A0A645GPE6_9ZZZZ</name>
<keyword evidence="3" id="KW-0472">Membrane</keyword>
<proteinExistence type="predicted"/>
<dbReference type="Pfam" id="PF00263">
    <property type="entry name" value="Secretin"/>
    <property type="match status" value="1"/>
</dbReference>
<dbReference type="GO" id="GO:0009306">
    <property type="term" value="P:protein secretion"/>
    <property type="evidence" value="ECO:0007669"/>
    <property type="project" value="InterPro"/>
</dbReference>
<organism evidence="6">
    <name type="scientific">bioreactor metagenome</name>
    <dbReference type="NCBI Taxonomy" id="1076179"/>
    <lineage>
        <taxon>unclassified sequences</taxon>
        <taxon>metagenomes</taxon>
        <taxon>ecological metagenomes</taxon>
    </lineage>
</organism>
<dbReference type="PANTHER" id="PTHR30332">
    <property type="entry name" value="PROBABLE GENERAL SECRETION PATHWAY PROTEIN D"/>
    <property type="match status" value="1"/>
</dbReference>
<accession>A0A645GPE6</accession>
<evidence type="ECO:0000256" key="4">
    <source>
        <dbReference type="SAM" id="MobiDB-lite"/>
    </source>
</evidence>
<reference evidence="6" key="1">
    <citation type="submission" date="2019-08" db="EMBL/GenBank/DDBJ databases">
        <authorList>
            <person name="Kucharzyk K."/>
            <person name="Murdoch R.W."/>
            <person name="Higgins S."/>
            <person name="Loffler F."/>
        </authorList>
    </citation>
    <scope>NUCLEOTIDE SEQUENCE</scope>
</reference>
<dbReference type="PANTHER" id="PTHR30332:SF24">
    <property type="entry name" value="SECRETIN GSPD-RELATED"/>
    <property type="match status" value="1"/>
</dbReference>
<evidence type="ECO:0000256" key="2">
    <source>
        <dbReference type="ARBA" id="ARBA00022729"/>
    </source>
</evidence>